<keyword evidence="2" id="KW-1185">Reference proteome</keyword>
<dbReference type="OrthoDB" id="9836549at2"/>
<dbReference type="AlphaFoldDB" id="A0A437QSD0"/>
<name>A0A437QSD0_9GAMM</name>
<accession>A0A437QSD0</accession>
<evidence type="ECO:0000313" key="2">
    <source>
        <dbReference type="Proteomes" id="UP000283077"/>
    </source>
</evidence>
<gene>
    <name evidence="1" type="ORF">EOE67_10970</name>
</gene>
<dbReference type="RefSeq" id="WP_127699121.1">
    <property type="nucleotide sequence ID" value="NZ_SACS01000010.1"/>
</dbReference>
<sequence>MKMFQLALLVIGSFGAGFLLADGLAKSAPELVFVKGEPTAVTSKAETVKCAAASMAVIDEQPDKLANKQHRATKRDVVAQRTVGVNETDIAMPLESYSALVASQQRPATQLILQIDDADFAQMIEQQQQDQQFDAQSELYQQQLSEFINAHPEVVQPQYLTCSSRFCLLELEVQNFAAWPALFKTLTAQQWWQSISYQSAAESVAEIAAESGADSEQQSRRITLLLQQDWVLAADPQQLAVADGGQFD</sequence>
<organism evidence="1 2">
    <name type="scientific">Rheinheimera riviphila</name>
    <dbReference type="NCBI Taxonomy" id="1834037"/>
    <lineage>
        <taxon>Bacteria</taxon>
        <taxon>Pseudomonadati</taxon>
        <taxon>Pseudomonadota</taxon>
        <taxon>Gammaproteobacteria</taxon>
        <taxon>Chromatiales</taxon>
        <taxon>Chromatiaceae</taxon>
        <taxon>Rheinheimera</taxon>
    </lineage>
</organism>
<proteinExistence type="predicted"/>
<dbReference type="EMBL" id="SACS01000010">
    <property type="protein sequence ID" value="RVU37394.1"/>
    <property type="molecule type" value="Genomic_DNA"/>
</dbReference>
<protein>
    <submittedName>
        <fullName evidence="1">Uncharacterized protein</fullName>
    </submittedName>
</protein>
<comment type="caution">
    <text evidence="1">The sequence shown here is derived from an EMBL/GenBank/DDBJ whole genome shotgun (WGS) entry which is preliminary data.</text>
</comment>
<dbReference type="Proteomes" id="UP000283077">
    <property type="component" value="Unassembled WGS sequence"/>
</dbReference>
<evidence type="ECO:0000313" key="1">
    <source>
        <dbReference type="EMBL" id="RVU37394.1"/>
    </source>
</evidence>
<reference evidence="1 2" key="1">
    <citation type="submission" date="2019-01" db="EMBL/GenBank/DDBJ databases">
        <authorList>
            <person name="Chen W.-M."/>
        </authorList>
    </citation>
    <scope>NUCLEOTIDE SEQUENCE [LARGE SCALE GENOMIC DNA]</scope>
    <source>
        <strain evidence="1 2">KYPC3</strain>
    </source>
</reference>